<evidence type="ECO:0000313" key="20">
    <source>
        <dbReference type="EMBL" id="EHP40767.1"/>
    </source>
</evidence>
<keyword evidence="8" id="KW-0479">Metal-binding</keyword>
<dbReference type="AlphaFoldDB" id="H1S9J1"/>
<keyword evidence="6 20" id="KW-0808">Transferase</keyword>
<dbReference type="GO" id="GO:0005737">
    <property type="term" value="C:cytoplasm"/>
    <property type="evidence" value="ECO:0007669"/>
    <property type="project" value="UniProtKB-SubCell"/>
</dbReference>
<evidence type="ECO:0000256" key="18">
    <source>
        <dbReference type="ARBA" id="ARBA00049628"/>
    </source>
</evidence>
<feature type="domain" description="Mannose-1-phosphate guanyltransferase C-terminal" evidence="19">
    <location>
        <begin position="147"/>
        <end position="243"/>
    </location>
</feature>
<keyword evidence="9" id="KW-0677">Repeat</keyword>
<gene>
    <name evidence="20" type="ORF">OR16_23608</name>
</gene>
<evidence type="ECO:0000256" key="16">
    <source>
        <dbReference type="ARBA" id="ARBA00048247"/>
    </source>
</evidence>
<dbReference type="InterPro" id="IPR011004">
    <property type="entry name" value="Trimer_LpxA-like_sf"/>
</dbReference>
<dbReference type="GO" id="GO:0003977">
    <property type="term" value="F:UDP-N-acetylglucosamine diphosphorylase activity"/>
    <property type="evidence" value="ECO:0007669"/>
    <property type="project" value="UniProtKB-EC"/>
</dbReference>
<keyword evidence="7" id="KW-0548">Nucleotidyltransferase</keyword>
<dbReference type="PANTHER" id="PTHR43584:SF3">
    <property type="entry name" value="BIFUNCTIONAL PROTEIN GLMU"/>
    <property type="match status" value="1"/>
</dbReference>
<keyword evidence="10" id="KW-0460">Magnesium</keyword>
<evidence type="ECO:0000256" key="11">
    <source>
        <dbReference type="ARBA" id="ARBA00022960"/>
    </source>
</evidence>
<comment type="subcellular location">
    <subcellularLocation>
        <location evidence="2">Cytoplasm</location>
    </subcellularLocation>
</comment>
<dbReference type="GO" id="GO:0006048">
    <property type="term" value="P:UDP-N-acetylglucosamine biosynthetic process"/>
    <property type="evidence" value="ECO:0007669"/>
    <property type="project" value="InterPro"/>
</dbReference>
<evidence type="ECO:0000256" key="3">
    <source>
        <dbReference type="ARBA" id="ARBA00007707"/>
    </source>
</evidence>
<dbReference type="InterPro" id="IPR005882">
    <property type="entry name" value="Bifunctional_GlmU"/>
</dbReference>
<accession>H1S9J1</accession>
<evidence type="ECO:0000256" key="14">
    <source>
        <dbReference type="ARBA" id="ARBA00023315"/>
    </source>
</evidence>
<evidence type="ECO:0000256" key="12">
    <source>
        <dbReference type="ARBA" id="ARBA00022984"/>
    </source>
</evidence>
<dbReference type="GO" id="GO:0071555">
    <property type="term" value="P:cell wall organization"/>
    <property type="evidence" value="ECO:0007669"/>
    <property type="project" value="UniProtKB-KW"/>
</dbReference>
<evidence type="ECO:0000256" key="10">
    <source>
        <dbReference type="ARBA" id="ARBA00022842"/>
    </source>
</evidence>
<proteinExistence type="inferred from homology"/>
<dbReference type="InterPro" id="IPR029044">
    <property type="entry name" value="Nucleotide-diphossugar_trans"/>
</dbReference>
<dbReference type="InterPro" id="IPR038009">
    <property type="entry name" value="GlmU_C_LbH"/>
</dbReference>
<dbReference type="Pfam" id="PF25087">
    <property type="entry name" value="GMPPB_C"/>
    <property type="match status" value="1"/>
</dbReference>
<comment type="similarity">
    <text evidence="4">In the N-terminal section; belongs to the N-acetylglucosamine-1-phosphate uridyltransferase family.</text>
</comment>
<dbReference type="EMBL" id="AHJE01000058">
    <property type="protein sequence ID" value="EHP40767.1"/>
    <property type="molecule type" value="Genomic_DNA"/>
</dbReference>
<evidence type="ECO:0000256" key="15">
    <source>
        <dbReference type="ARBA" id="ARBA00023316"/>
    </source>
</evidence>
<dbReference type="GO" id="GO:0000902">
    <property type="term" value="P:cell morphogenesis"/>
    <property type="evidence" value="ECO:0007669"/>
    <property type="project" value="InterPro"/>
</dbReference>
<evidence type="ECO:0000256" key="1">
    <source>
        <dbReference type="ARBA" id="ARBA00001946"/>
    </source>
</evidence>
<evidence type="ECO:0000256" key="2">
    <source>
        <dbReference type="ARBA" id="ARBA00004496"/>
    </source>
</evidence>
<evidence type="ECO:0000256" key="5">
    <source>
        <dbReference type="ARBA" id="ARBA00022490"/>
    </source>
</evidence>
<evidence type="ECO:0000256" key="9">
    <source>
        <dbReference type="ARBA" id="ARBA00022737"/>
    </source>
</evidence>
<comment type="caution">
    <text evidence="20">The sequence shown here is derived from an EMBL/GenBank/DDBJ whole genome shotgun (WGS) entry which is preliminary data.</text>
</comment>
<dbReference type="Gene3D" id="3.90.550.10">
    <property type="entry name" value="Spore Coat Polysaccharide Biosynthesis Protein SpsA, Chain A"/>
    <property type="match status" value="1"/>
</dbReference>
<comment type="cofactor">
    <cofactor evidence="1">
        <name>Mg(2+)</name>
        <dbReference type="ChEBI" id="CHEBI:18420"/>
    </cofactor>
</comment>
<dbReference type="Proteomes" id="UP000005808">
    <property type="component" value="Unassembled WGS sequence"/>
</dbReference>
<dbReference type="PANTHER" id="PTHR43584">
    <property type="entry name" value="NUCLEOTIDYL TRANSFERASE"/>
    <property type="match status" value="1"/>
</dbReference>
<evidence type="ECO:0000259" key="19">
    <source>
        <dbReference type="Pfam" id="PF25087"/>
    </source>
</evidence>
<dbReference type="GO" id="GO:0019134">
    <property type="term" value="F:glucosamine-1-phosphate N-acetyltransferase activity"/>
    <property type="evidence" value="ECO:0007669"/>
    <property type="project" value="UniProtKB-EC"/>
</dbReference>
<comment type="similarity">
    <text evidence="3">In the C-terminal section; belongs to the transferase hexapeptide repeat family.</text>
</comment>
<dbReference type="PATRIC" id="fig|1127483.3.peg.4715"/>
<sequence>MDAAGSERFGILTVEMEDPTGYGRIVREAGKIVRIVEQKDASEPQRAIREINTGIILAPTGPLRRWLSTLRNDNAQGEYYLTDAVERAVADGMEVVSAQPRALWETLGVNSKVQLAELERIHQRNLAQRLLEAGVTLLDPARIDIRGELTCGRDVTIDVNCVFEGRVHLEDGAHIGANCVLRNSTVGAGARVQPFCHFEDASVGAAGRIGPYARLRPGTVLGEDVHIGNFVEVKNSQIAAHSKANHLAYVGDATVGSRVNIGAGTITCNYDGANKYRTVIEDDVFIGSDTQLVAPVTVRRGATIGAGTTLTKEAAADKLTLSRSKQMTLDAWQRPVKQAKK</sequence>
<reference evidence="20 21" key="1">
    <citation type="journal article" date="2012" name="J. Bacteriol.">
        <title>De Novo Genome Project of Cupriavidus basilensis OR16.</title>
        <authorList>
            <person name="Cserhati M."/>
            <person name="Kriszt B."/>
            <person name="Szoboszlay S."/>
            <person name="Toth A."/>
            <person name="Szabo I."/>
            <person name="Tancsics A."/>
            <person name="Nagy I."/>
            <person name="Horvath B."/>
            <person name="Nagy I."/>
            <person name="Kukolya J."/>
        </authorList>
    </citation>
    <scope>NUCLEOTIDE SEQUENCE [LARGE SCALE GENOMIC DNA]</scope>
    <source>
        <strain evidence="20 21">OR16</strain>
    </source>
</reference>
<evidence type="ECO:0000256" key="17">
    <source>
        <dbReference type="ARBA" id="ARBA00048493"/>
    </source>
</evidence>
<dbReference type="SUPFAM" id="SSF53448">
    <property type="entry name" value="Nucleotide-diphospho-sugar transferases"/>
    <property type="match status" value="1"/>
</dbReference>
<evidence type="ECO:0000256" key="6">
    <source>
        <dbReference type="ARBA" id="ARBA00022679"/>
    </source>
</evidence>
<keyword evidence="12" id="KW-0573">Peptidoglycan synthesis</keyword>
<keyword evidence="11" id="KW-0133">Cell shape</keyword>
<dbReference type="GO" id="GO:0008360">
    <property type="term" value="P:regulation of cell shape"/>
    <property type="evidence" value="ECO:0007669"/>
    <property type="project" value="UniProtKB-KW"/>
</dbReference>
<comment type="catalytic activity">
    <reaction evidence="17">
        <text>N-acetyl-alpha-D-glucosamine 1-phosphate + UTP + H(+) = UDP-N-acetyl-alpha-D-glucosamine + diphosphate</text>
        <dbReference type="Rhea" id="RHEA:13509"/>
        <dbReference type="ChEBI" id="CHEBI:15378"/>
        <dbReference type="ChEBI" id="CHEBI:33019"/>
        <dbReference type="ChEBI" id="CHEBI:46398"/>
        <dbReference type="ChEBI" id="CHEBI:57705"/>
        <dbReference type="ChEBI" id="CHEBI:57776"/>
        <dbReference type="EC" id="2.7.7.23"/>
    </reaction>
</comment>
<organism evidence="20 21">
    <name type="scientific">Cupriavidus basilensis OR16</name>
    <dbReference type="NCBI Taxonomy" id="1127483"/>
    <lineage>
        <taxon>Bacteria</taxon>
        <taxon>Pseudomonadati</taxon>
        <taxon>Pseudomonadota</taxon>
        <taxon>Betaproteobacteria</taxon>
        <taxon>Burkholderiales</taxon>
        <taxon>Burkholderiaceae</taxon>
        <taxon>Cupriavidus</taxon>
    </lineage>
</organism>
<name>H1S9J1_9BURK</name>
<dbReference type="Gene3D" id="2.160.10.10">
    <property type="entry name" value="Hexapeptide repeat proteins"/>
    <property type="match status" value="1"/>
</dbReference>
<evidence type="ECO:0000256" key="7">
    <source>
        <dbReference type="ARBA" id="ARBA00022695"/>
    </source>
</evidence>
<protein>
    <submittedName>
        <fullName evidence="20">Multifunctional N-acetyl glucosamine-1-phosphate uridyltransferase/glucosamine-1-phosphate acetyl transferase</fullName>
    </submittedName>
</protein>
<dbReference type="GO" id="GO:0009252">
    <property type="term" value="P:peptidoglycan biosynthetic process"/>
    <property type="evidence" value="ECO:0007669"/>
    <property type="project" value="UniProtKB-KW"/>
</dbReference>
<dbReference type="NCBIfam" id="TIGR01173">
    <property type="entry name" value="glmU"/>
    <property type="match status" value="1"/>
</dbReference>
<comment type="catalytic activity">
    <reaction evidence="16">
        <text>alpha-D-glucosamine 1-phosphate + acetyl-CoA = N-acetyl-alpha-D-glucosamine 1-phosphate + CoA + H(+)</text>
        <dbReference type="Rhea" id="RHEA:13725"/>
        <dbReference type="ChEBI" id="CHEBI:15378"/>
        <dbReference type="ChEBI" id="CHEBI:57287"/>
        <dbReference type="ChEBI" id="CHEBI:57288"/>
        <dbReference type="ChEBI" id="CHEBI:57776"/>
        <dbReference type="ChEBI" id="CHEBI:58516"/>
        <dbReference type="EC" id="2.3.1.157"/>
    </reaction>
</comment>
<dbReference type="Pfam" id="PF00132">
    <property type="entry name" value="Hexapep"/>
    <property type="match status" value="1"/>
</dbReference>
<evidence type="ECO:0000256" key="8">
    <source>
        <dbReference type="ARBA" id="ARBA00022723"/>
    </source>
</evidence>
<dbReference type="CDD" id="cd03353">
    <property type="entry name" value="LbH_GlmU_C"/>
    <property type="match status" value="1"/>
</dbReference>
<keyword evidence="13" id="KW-0511">Multifunctional enzyme</keyword>
<evidence type="ECO:0000256" key="4">
    <source>
        <dbReference type="ARBA" id="ARBA00007947"/>
    </source>
</evidence>
<comment type="function">
    <text evidence="18">Catalyzes the last two sequential reactions in the de novo biosynthetic pathway for UDP-N-acetylglucosamine (UDP-GlcNAc). The C-terminal domain catalyzes the transfer of acetyl group from acetyl coenzyme A to glucosamine-1-phosphate (GlcN-1-P) to produce N-acetylglucosamine-1-phosphate (GlcNAc-1-P), which is converted into UDP-GlcNAc by the transfer of uridine 5-monophosphate (from uridine 5-triphosphate), a reaction catalyzed by the N-terminal domain.</text>
</comment>
<dbReference type="InterPro" id="IPR050065">
    <property type="entry name" value="GlmU-like"/>
</dbReference>
<evidence type="ECO:0000313" key="21">
    <source>
        <dbReference type="Proteomes" id="UP000005808"/>
    </source>
</evidence>
<dbReference type="InterPro" id="IPR056729">
    <property type="entry name" value="GMPPB_C"/>
</dbReference>
<evidence type="ECO:0000256" key="13">
    <source>
        <dbReference type="ARBA" id="ARBA00023268"/>
    </source>
</evidence>
<dbReference type="SUPFAM" id="SSF51161">
    <property type="entry name" value="Trimeric LpxA-like enzymes"/>
    <property type="match status" value="1"/>
</dbReference>
<keyword evidence="14" id="KW-0012">Acyltransferase</keyword>
<keyword evidence="15" id="KW-0961">Cell wall biogenesis/degradation</keyword>
<keyword evidence="5" id="KW-0963">Cytoplasm</keyword>
<dbReference type="GO" id="GO:0000287">
    <property type="term" value="F:magnesium ion binding"/>
    <property type="evidence" value="ECO:0007669"/>
    <property type="project" value="InterPro"/>
</dbReference>
<dbReference type="InterPro" id="IPR001451">
    <property type="entry name" value="Hexapep"/>
</dbReference>